<proteinExistence type="predicted"/>
<dbReference type="OrthoDB" id="510539at2759"/>
<evidence type="ECO:0000313" key="2">
    <source>
        <dbReference type="Proteomes" id="UP000267096"/>
    </source>
</evidence>
<dbReference type="AlphaFoldDB" id="A0A0M3J4N7"/>
<protein>
    <submittedName>
        <fullName evidence="3">Similar to</fullName>
    </submittedName>
</protein>
<keyword evidence="2" id="KW-1185">Reference proteome</keyword>
<reference evidence="1 2" key="2">
    <citation type="submission" date="2018-11" db="EMBL/GenBank/DDBJ databases">
        <authorList>
            <consortium name="Pathogen Informatics"/>
        </authorList>
    </citation>
    <scope>NUCLEOTIDE SEQUENCE [LARGE SCALE GENOMIC DNA]</scope>
</reference>
<dbReference type="EMBL" id="UYRR01003120">
    <property type="protein sequence ID" value="VDK19899.1"/>
    <property type="molecule type" value="Genomic_DNA"/>
</dbReference>
<evidence type="ECO:0000313" key="3">
    <source>
        <dbReference type="WBParaSite" id="ASIM_0000250901-mRNA-1"/>
    </source>
</evidence>
<accession>A0A0M3J4N7</accession>
<sequence>MVTNNQPTAPAVLTQEPFNAWDTLPHDQSIYNFSWPVPIFYRDYKDNYKSQSAKFKWLPPVGYSPCPASFAVSRKPTEVQMESAHWDMDNANASSFVRVEYDDIGYDRLMQRIRIKPDEFSLGDKIILLADRLAFLQRKMLRNEPFSYDRLMDVITTVLPGDTQFGMFEEAQKVIDPLELMFLDGPDYGLFKVLRLIYLHATRYLLLPYAVRYDLSDSVDEGRRLFEEMLQECATTATGVDKCNK</sequence>
<dbReference type="WBParaSite" id="ASIM_0000250901-mRNA-1">
    <property type="protein sequence ID" value="ASIM_0000250901-mRNA-1"/>
    <property type="gene ID" value="ASIM_0000250901"/>
</dbReference>
<name>A0A0M3J4N7_ANISI</name>
<dbReference type="Proteomes" id="UP000267096">
    <property type="component" value="Unassembled WGS sequence"/>
</dbReference>
<organism evidence="3">
    <name type="scientific">Anisakis simplex</name>
    <name type="common">Herring worm</name>
    <dbReference type="NCBI Taxonomy" id="6269"/>
    <lineage>
        <taxon>Eukaryota</taxon>
        <taxon>Metazoa</taxon>
        <taxon>Ecdysozoa</taxon>
        <taxon>Nematoda</taxon>
        <taxon>Chromadorea</taxon>
        <taxon>Rhabditida</taxon>
        <taxon>Spirurina</taxon>
        <taxon>Ascaridomorpha</taxon>
        <taxon>Ascaridoidea</taxon>
        <taxon>Anisakidae</taxon>
        <taxon>Anisakis</taxon>
        <taxon>Anisakis simplex complex</taxon>
    </lineage>
</organism>
<gene>
    <name evidence="1" type="ORF">ASIM_LOCUS2370</name>
</gene>
<reference evidence="3" key="1">
    <citation type="submission" date="2017-02" db="UniProtKB">
        <authorList>
            <consortium name="WormBaseParasite"/>
        </authorList>
    </citation>
    <scope>IDENTIFICATION</scope>
</reference>
<evidence type="ECO:0000313" key="1">
    <source>
        <dbReference type="EMBL" id="VDK19899.1"/>
    </source>
</evidence>